<evidence type="ECO:0000313" key="1">
    <source>
        <dbReference type="EMBL" id="AEV55829.1"/>
    </source>
</evidence>
<geneLocation type="mitochondrion" evidence="1"/>
<proteinExistence type="predicted"/>
<sequence length="123" mass="13642">MGVIAKVRFEYYLQNQADRLRYYFFLGRPSCQRYLLVGFIKVGNHETSSGLELVRSGFFLASAMSNHLRLIPGSPCSSPPGVILPGRDLILSYAATRTSRSAKIYVGPANLPLPDGGWFQQLS</sequence>
<reference evidence="1" key="1">
    <citation type="journal article" date="2012" name="PLoS ONE">
        <title>The Mitochondrial Genome of the Lycophyte Huperzia squarrosa: The Most Archaic Form in Vascular Plants.</title>
        <authorList>
            <person name="Liu Y."/>
            <person name="Wang B."/>
            <person name="Cui P."/>
            <person name="Li L."/>
            <person name="Xue J.Y."/>
            <person name="Yu J."/>
            <person name="Qiu Y.L."/>
        </authorList>
    </citation>
    <scope>NUCLEOTIDE SEQUENCE</scope>
</reference>
<keyword evidence="1" id="KW-0496">Mitochondrion</keyword>
<dbReference type="GeneID" id="12354551"/>
<accession>H9M8C2</accession>
<dbReference type="EMBL" id="JQ002659">
    <property type="protein sequence ID" value="AEV55829.1"/>
    <property type="molecule type" value="Genomic_DNA"/>
</dbReference>
<organism evidence="1">
    <name type="scientific">Phlegmariurus squarrosus</name>
    <name type="common">Rock tassel fern</name>
    <name type="synonym">Lycopodium squarrosum</name>
    <dbReference type="NCBI Taxonomy" id="73615"/>
    <lineage>
        <taxon>Eukaryota</taxon>
        <taxon>Viridiplantae</taxon>
        <taxon>Streptophyta</taxon>
        <taxon>Embryophyta</taxon>
        <taxon>Tracheophyta</taxon>
        <taxon>Lycopodiopsida</taxon>
        <taxon>Lycopodiales</taxon>
        <taxon>Lycopodiaceae</taxon>
        <taxon>Huperzioideae</taxon>
        <taxon>Phlegmariurus</taxon>
    </lineage>
</organism>
<protein>
    <submittedName>
        <fullName evidence="1">Uncharacterized protein</fullName>
    </submittedName>
</protein>
<gene>
    <name evidence="1" type="primary">ORF123_3</name>
    <name evidence="1" type="ORF">HusqMp67</name>
</gene>
<dbReference type="RefSeq" id="YP_006234309.1">
    <property type="nucleotide sequence ID" value="NC_017755.1"/>
</dbReference>
<name>H9M8C2_PHLSQ</name>
<dbReference type="AlphaFoldDB" id="H9M8C2"/>